<evidence type="ECO:0000313" key="2">
    <source>
        <dbReference type="Proteomes" id="UP000051643"/>
    </source>
</evidence>
<comment type="caution">
    <text evidence="1">The sequence shown here is derived from an EMBL/GenBank/DDBJ whole genome shotgun (WGS) entry which is preliminary data.</text>
</comment>
<dbReference type="Proteomes" id="UP000051643">
    <property type="component" value="Unassembled WGS sequence"/>
</dbReference>
<sequence length="64" mass="7432">MRFKNSVKLFFLFRNSVIPRPAPIKAPLINPYASGRIVKCKTKPLINRIIPISLNRSIFIIFDF</sequence>
<dbReference type="AlphaFoldDB" id="A0A0Q9ZAY9"/>
<proteinExistence type="predicted"/>
<reference evidence="1" key="1">
    <citation type="submission" date="2015-10" db="EMBL/GenBank/DDBJ databases">
        <title>Draft genome sequence of Salegentibacter mishustinae KCTC 12263.</title>
        <authorList>
            <person name="Lin W."/>
            <person name="Zheng Q."/>
        </authorList>
    </citation>
    <scope>NUCLEOTIDE SEQUENCE [LARGE SCALE GENOMIC DNA]</scope>
    <source>
        <strain evidence="1">KCTC 12263</strain>
    </source>
</reference>
<protein>
    <submittedName>
        <fullName evidence="1">Uncharacterized protein</fullName>
    </submittedName>
</protein>
<name>A0A0Q9ZAY9_9FLAO</name>
<dbReference type="EMBL" id="LKTP01000002">
    <property type="protein sequence ID" value="KRG30075.1"/>
    <property type="molecule type" value="Genomic_DNA"/>
</dbReference>
<organism evidence="1 2">
    <name type="scientific">Salegentibacter mishustinae</name>
    <dbReference type="NCBI Taxonomy" id="270918"/>
    <lineage>
        <taxon>Bacteria</taxon>
        <taxon>Pseudomonadati</taxon>
        <taxon>Bacteroidota</taxon>
        <taxon>Flavobacteriia</taxon>
        <taxon>Flavobacteriales</taxon>
        <taxon>Flavobacteriaceae</taxon>
        <taxon>Salegentibacter</taxon>
    </lineage>
</organism>
<evidence type="ECO:0000313" key="1">
    <source>
        <dbReference type="EMBL" id="KRG30075.1"/>
    </source>
</evidence>
<dbReference type="STRING" id="270918.APR42_12845"/>
<keyword evidence="2" id="KW-1185">Reference proteome</keyword>
<gene>
    <name evidence="1" type="ORF">APR42_12845</name>
</gene>
<accession>A0A0Q9ZAY9</accession>